<dbReference type="AlphaFoldDB" id="A0A2H0YN01"/>
<gene>
    <name evidence="2" type="ORF">COT33_03450</name>
</gene>
<evidence type="ECO:0000313" key="2">
    <source>
        <dbReference type="EMBL" id="PIS39153.1"/>
    </source>
</evidence>
<keyword evidence="1" id="KW-0472">Membrane</keyword>
<name>A0A2H0YN01_9BACT</name>
<dbReference type="Proteomes" id="UP000230088">
    <property type="component" value="Unassembled WGS sequence"/>
</dbReference>
<evidence type="ECO:0000256" key="1">
    <source>
        <dbReference type="SAM" id="Phobius"/>
    </source>
</evidence>
<proteinExistence type="predicted"/>
<accession>A0A2H0YN01</accession>
<evidence type="ECO:0000313" key="3">
    <source>
        <dbReference type="Proteomes" id="UP000230088"/>
    </source>
</evidence>
<reference evidence="3" key="1">
    <citation type="submission" date="2017-09" db="EMBL/GenBank/DDBJ databases">
        <title>Depth-based differentiation of microbial function through sediment-hosted aquifers and enrichment of novel symbionts in the deep terrestrial subsurface.</title>
        <authorList>
            <person name="Probst A.J."/>
            <person name="Ladd B."/>
            <person name="Jarett J.K."/>
            <person name="Geller-Mcgrath D.E."/>
            <person name="Sieber C.M.K."/>
            <person name="Emerson J.B."/>
            <person name="Anantharaman K."/>
            <person name="Thomas B.C."/>
            <person name="Malmstrom R."/>
            <person name="Stieglmeier M."/>
            <person name="Klingl A."/>
            <person name="Woyke T."/>
            <person name="Ryan C.M."/>
            <person name="Banfield J.F."/>
        </authorList>
    </citation>
    <scope>NUCLEOTIDE SEQUENCE [LARGE SCALE GENOMIC DNA]</scope>
</reference>
<protein>
    <recommendedName>
        <fullName evidence="4">Type 4 fimbrial biogenesis protein PilX N-terminal domain-containing protein</fullName>
    </recommendedName>
</protein>
<organism evidence="2 3">
    <name type="scientific">Candidatus Nealsonbacteria bacterium CG08_land_8_20_14_0_20_38_20</name>
    <dbReference type="NCBI Taxonomy" id="1974705"/>
    <lineage>
        <taxon>Bacteria</taxon>
        <taxon>Candidatus Nealsoniibacteriota</taxon>
    </lineage>
</organism>
<keyword evidence="1" id="KW-0812">Transmembrane</keyword>
<feature type="transmembrane region" description="Helical" evidence="1">
    <location>
        <begin position="20"/>
        <end position="42"/>
    </location>
</feature>
<keyword evidence="1" id="KW-1133">Transmembrane helix</keyword>
<comment type="caution">
    <text evidence="2">The sequence shown here is derived from an EMBL/GenBank/DDBJ whole genome shotgun (WGS) entry which is preliminary data.</text>
</comment>
<sequence length="422" mass="44947">MKIKNLKLKIKNSDTGFAALYITLLVMAFVFAAAVGIFVLTFGEEKISLNAVESSQAYFASEAGIEDALLRLSKDSQWSKDSNTSYPLEVNGANATVTVTKIIGGSRTITSEGNDRNRIRKIEVAYEVGADKVSFHYGAQVGEGGIIMDNNSTIYGNVFSNDSITAAANTEITGTAIVAKNGNKISGATLENAQVDICQNTNASGTLTAATVINCTYSNFVPLTEEIATTSFPISQNDIDDWKTNAASGGTILNYLLQDKQEAFLGPKKIDGNMTIQNQAKLYITGTIWVTGTITIQDQGLVRLDPASYGSLSGAIIGDGVVTLQDSAKALGSGQAGSYLLIISTNNSNPALTIQNSFEADILFTPNGWIIIQDTADTREITGYGIHLKSNAEIRYEIGLENTSFSSGPGGSWGVSSWRETE</sequence>
<dbReference type="EMBL" id="PEYD01000067">
    <property type="protein sequence ID" value="PIS39153.1"/>
    <property type="molecule type" value="Genomic_DNA"/>
</dbReference>
<evidence type="ECO:0008006" key="4">
    <source>
        <dbReference type="Google" id="ProtNLM"/>
    </source>
</evidence>